<dbReference type="InterPro" id="IPR010260">
    <property type="entry name" value="AlpA"/>
</dbReference>
<gene>
    <name evidence="1" type="ORF">H9L13_04995</name>
</gene>
<dbReference type="Gene3D" id="1.10.238.160">
    <property type="match status" value="1"/>
</dbReference>
<dbReference type="KEGG" id="slut:H9L13_04995"/>
<reference evidence="1 2" key="1">
    <citation type="submission" date="2020-08" db="EMBL/GenBank/DDBJ databases">
        <title>Genome sequence of Sphingomonas lutea KCTC 23642T.</title>
        <authorList>
            <person name="Hyun D.-W."/>
            <person name="Bae J.-W."/>
        </authorList>
    </citation>
    <scope>NUCLEOTIDE SEQUENCE [LARGE SCALE GENOMIC DNA]</scope>
    <source>
        <strain evidence="1 2">KCTC 23642</strain>
    </source>
</reference>
<evidence type="ECO:0000313" key="1">
    <source>
        <dbReference type="EMBL" id="QNN68234.1"/>
    </source>
</evidence>
<dbReference type="PANTHER" id="PTHR36154">
    <property type="entry name" value="DNA-BINDING TRANSCRIPTIONAL ACTIVATOR ALPA"/>
    <property type="match status" value="1"/>
</dbReference>
<dbReference type="PANTHER" id="PTHR36154:SF1">
    <property type="entry name" value="DNA-BINDING TRANSCRIPTIONAL ACTIVATOR ALPA"/>
    <property type="match status" value="1"/>
</dbReference>
<dbReference type="EMBL" id="CP060718">
    <property type="protein sequence ID" value="QNN68234.1"/>
    <property type="molecule type" value="Genomic_DNA"/>
</dbReference>
<organism evidence="1 2">
    <name type="scientific">Sphingomonas lutea</name>
    <dbReference type="NCBI Taxonomy" id="1045317"/>
    <lineage>
        <taxon>Bacteria</taxon>
        <taxon>Pseudomonadati</taxon>
        <taxon>Pseudomonadota</taxon>
        <taxon>Alphaproteobacteria</taxon>
        <taxon>Sphingomonadales</taxon>
        <taxon>Sphingomonadaceae</taxon>
        <taxon>Sphingomonas</taxon>
    </lineage>
</organism>
<dbReference type="AlphaFoldDB" id="A0A7G9SK59"/>
<dbReference type="RefSeq" id="WP_187539562.1">
    <property type="nucleotide sequence ID" value="NZ_BAABJT010000001.1"/>
</dbReference>
<accession>A0A7G9SK59</accession>
<protein>
    <submittedName>
        <fullName evidence="1">AlpA family transcriptional regulator</fullName>
    </submittedName>
</protein>
<proteinExistence type="predicted"/>
<dbReference type="Proteomes" id="UP000515971">
    <property type="component" value="Chromosome"/>
</dbReference>
<sequence>MYRLLRLNAVKEITGLSRSSIYADLTFPRPVKIGERAVAWVEDEIGAWISDRIAGRDEKQQ</sequence>
<evidence type="ECO:0000313" key="2">
    <source>
        <dbReference type="Proteomes" id="UP000515971"/>
    </source>
</evidence>
<dbReference type="InterPro" id="IPR052931">
    <property type="entry name" value="Prophage_regulatory_activator"/>
</dbReference>
<keyword evidence="2" id="KW-1185">Reference proteome</keyword>
<dbReference type="Pfam" id="PF05930">
    <property type="entry name" value="Phage_AlpA"/>
    <property type="match status" value="1"/>
</dbReference>
<name>A0A7G9SK59_9SPHN</name>